<dbReference type="HOGENOM" id="CLU_2021500_0_0_2"/>
<accession>H8IAM7</accession>
<evidence type="ECO:0000313" key="1">
    <source>
        <dbReference type="EMBL" id="AFD00124.1"/>
    </source>
</evidence>
<dbReference type="Proteomes" id="UP000005233">
    <property type="component" value="Chromosome"/>
</dbReference>
<dbReference type="RefSeq" id="WP_014405961.1">
    <property type="nucleotide sequence ID" value="NC_017034.1"/>
</dbReference>
<protein>
    <submittedName>
        <fullName evidence="1">Uncharacterized protein</fullName>
    </submittedName>
</protein>
<evidence type="ECO:0000313" key="2">
    <source>
        <dbReference type="Proteomes" id="UP000005233"/>
    </source>
</evidence>
<dbReference type="eggNOG" id="arCOG10873">
    <property type="taxonomic scope" value="Archaea"/>
</dbReference>
<dbReference type="KEGG" id="mez:Mtc_1370"/>
<gene>
    <name evidence="1" type="ordered locus">Mtc_1370</name>
</gene>
<reference evidence="1 2" key="1">
    <citation type="journal article" date="2012" name="J. Bacteriol.">
        <title>Complete genome sequence of a thermophilic methanogen, Methanocella conradii HZ254, isolated from Chinese rice field soil.</title>
        <authorList>
            <person name="Lu Z."/>
            <person name="Lu Y."/>
        </authorList>
    </citation>
    <scope>NUCLEOTIDE SEQUENCE [LARGE SCALE GENOMIC DNA]</scope>
    <source>
        <strain evidence="2">DSM 24694 / JCM 17849 / CGMCC 1.5162 / HZ254</strain>
    </source>
</reference>
<proteinExistence type="predicted"/>
<name>H8IAM7_METCZ</name>
<sequence length="122" mass="13134">MRLIWPLISLALLATVFIPTASASLAPISYGFPTMIQSGTTTAFNRDFGTAWDLESVNFSPFSGFGRPSFGFGSIFSPVVSQSAVQGQLTTQCEFAQSTQFTAFSYPMVDTSLGFAGFGFWP</sequence>
<dbReference type="AlphaFoldDB" id="H8IAM7"/>
<organism evidence="1 2">
    <name type="scientific">Methanocella conradii (strain DSM 24694 / JCM 17849 / CGMCC 1.5162 / HZ254)</name>
    <dbReference type="NCBI Taxonomy" id="1041930"/>
    <lineage>
        <taxon>Archaea</taxon>
        <taxon>Methanobacteriati</taxon>
        <taxon>Methanobacteriota</taxon>
        <taxon>Stenosarchaea group</taxon>
        <taxon>Methanomicrobia</taxon>
        <taxon>Methanocellales</taxon>
        <taxon>Methanocellaceae</taxon>
        <taxon>Methanocella</taxon>
    </lineage>
</organism>
<dbReference type="STRING" id="1041930.Mtc_1370"/>
<keyword evidence="2" id="KW-1185">Reference proteome</keyword>
<dbReference type="GeneID" id="11971499"/>
<dbReference type="EMBL" id="CP003243">
    <property type="protein sequence ID" value="AFD00124.1"/>
    <property type="molecule type" value="Genomic_DNA"/>
</dbReference>